<evidence type="ECO:0000256" key="1">
    <source>
        <dbReference type="ARBA" id="ARBA00004613"/>
    </source>
</evidence>
<comment type="subcellular location">
    <subcellularLocation>
        <location evidence="1">Secreted</location>
    </subcellularLocation>
</comment>
<dbReference type="PRINTS" id="PR00821">
    <property type="entry name" value="TAGLIPASE"/>
</dbReference>
<proteinExistence type="inferred from homology"/>
<dbReference type="Gene3D" id="3.40.50.1820">
    <property type="entry name" value="alpha/beta hydrolase"/>
    <property type="match status" value="1"/>
</dbReference>
<evidence type="ECO:0000259" key="5">
    <source>
        <dbReference type="Pfam" id="PF00151"/>
    </source>
</evidence>
<protein>
    <recommendedName>
        <fullName evidence="5">Lipase domain-containing protein</fullName>
    </recommendedName>
</protein>
<dbReference type="InterPro" id="IPR029058">
    <property type="entry name" value="AB_hydrolase_fold"/>
</dbReference>
<dbReference type="FunFam" id="3.40.50.1820:FF:000288">
    <property type="entry name" value="Pancreatic triacylglycerol lipase"/>
    <property type="match status" value="1"/>
</dbReference>
<dbReference type="AlphaFoldDB" id="A0AAD8EJ81"/>
<dbReference type="InterPro" id="IPR033906">
    <property type="entry name" value="Lipase_N"/>
</dbReference>
<dbReference type="GO" id="GO:0005615">
    <property type="term" value="C:extracellular space"/>
    <property type="evidence" value="ECO:0007669"/>
    <property type="project" value="TreeGrafter"/>
</dbReference>
<dbReference type="InterPro" id="IPR013818">
    <property type="entry name" value="Lipase"/>
</dbReference>
<reference evidence="6" key="2">
    <citation type="submission" date="2023-05" db="EMBL/GenBank/DDBJ databases">
        <authorList>
            <person name="Fouks B."/>
        </authorList>
    </citation>
    <scope>NUCLEOTIDE SEQUENCE</scope>
    <source>
        <strain evidence="6">Stay&amp;Tobe</strain>
        <tissue evidence="6">Testes</tissue>
    </source>
</reference>
<feature type="domain" description="Lipase" evidence="5">
    <location>
        <begin position="52"/>
        <end position="382"/>
    </location>
</feature>
<sequence>MTGGSGGTPWATSDQEALDEVQDAEIFKAVVTSMEEWQKRHKSHRRKRAESSICYPEVGCFQDSGPFSYLDMLPSPPEEVSTKFFLFSGRGRASTPLMDVPFTNMSIIWPWARKAFNVSAPTKVIVHGFGGSCGHVWVYEMRSALMTVEDCNVICVDWEAGALIPNYVRAAANTRLVGKQLSMLLGGLHKHLGLPIESVHVIGFSLGAHVAGFAGAELKNLSRITGLDPAAPLFESQDPQARLDSTDAMFVDVIHSNGENLILGGLGSWQPMGHVDFYPNGGRMQKGCSNLFVGAVSDILWSASDVEGRSLCNHRRAYKFFTDSVSPRCHFPSFPCESYDKFLQGECFPCNGDRQCGNMGYYADKSSGRGTLFLITREEEPFCAHQYHVRVENSPSTAPLTSYGKIELTLVGSSDLNETLTMTQQIEQRILVGSLARIAVPHPVLQEPKNVEIMYTAYSGWISSGLSTWSIDKVTLTGHFLLQFQFCQSSCIKMDTRNNTIRLVSGLSSILKFFLN</sequence>
<name>A0AAD8EJ81_DIPPU</name>
<dbReference type="PANTHER" id="PTHR11610">
    <property type="entry name" value="LIPASE"/>
    <property type="match status" value="1"/>
</dbReference>
<evidence type="ECO:0000313" key="6">
    <source>
        <dbReference type="EMBL" id="KAJ9592615.1"/>
    </source>
</evidence>
<dbReference type="GO" id="GO:0016298">
    <property type="term" value="F:lipase activity"/>
    <property type="evidence" value="ECO:0007669"/>
    <property type="project" value="InterPro"/>
</dbReference>
<dbReference type="SUPFAM" id="SSF53474">
    <property type="entry name" value="alpha/beta-Hydrolases"/>
    <property type="match status" value="1"/>
</dbReference>
<reference evidence="6" key="1">
    <citation type="journal article" date="2023" name="IScience">
        <title>Live-bearing cockroach genome reveals convergent evolutionary mechanisms linked to viviparity in insects and beyond.</title>
        <authorList>
            <person name="Fouks B."/>
            <person name="Harrison M.C."/>
            <person name="Mikhailova A.A."/>
            <person name="Marchal E."/>
            <person name="English S."/>
            <person name="Carruthers M."/>
            <person name="Jennings E.C."/>
            <person name="Chiamaka E.L."/>
            <person name="Frigard R.A."/>
            <person name="Pippel M."/>
            <person name="Attardo G.M."/>
            <person name="Benoit J.B."/>
            <person name="Bornberg-Bauer E."/>
            <person name="Tobe S.S."/>
        </authorList>
    </citation>
    <scope>NUCLEOTIDE SEQUENCE</scope>
    <source>
        <strain evidence="6">Stay&amp;Tobe</strain>
    </source>
</reference>
<dbReference type="InterPro" id="IPR000734">
    <property type="entry name" value="TAG_lipase"/>
</dbReference>
<dbReference type="Pfam" id="PF00151">
    <property type="entry name" value="Lipase"/>
    <property type="match status" value="1"/>
</dbReference>
<evidence type="ECO:0000256" key="3">
    <source>
        <dbReference type="ARBA" id="ARBA00022525"/>
    </source>
</evidence>
<dbReference type="PANTHER" id="PTHR11610:SF186">
    <property type="entry name" value="FI22312P1"/>
    <property type="match status" value="1"/>
</dbReference>
<organism evidence="6 7">
    <name type="scientific">Diploptera punctata</name>
    <name type="common">Pacific beetle cockroach</name>
    <dbReference type="NCBI Taxonomy" id="6984"/>
    <lineage>
        <taxon>Eukaryota</taxon>
        <taxon>Metazoa</taxon>
        <taxon>Ecdysozoa</taxon>
        <taxon>Arthropoda</taxon>
        <taxon>Hexapoda</taxon>
        <taxon>Insecta</taxon>
        <taxon>Pterygota</taxon>
        <taxon>Neoptera</taxon>
        <taxon>Polyneoptera</taxon>
        <taxon>Dictyoptera</taxon>
        <taxon>Blattodea</taxon>
        <taxon>Blaberoidea</taxon>
        <taxon>Blaberidae</taxon>
        <taxon>Diplopterinae</taxon>
        <taxon>Diploptera</taxon>
    </lineage>
</organism>
<dbReference type="GO" id="GO:0016042">
    <property type="term" value="P:lipid catabolic process"/>
    <property type="evidence" value="ECO:0007669"/>
    <property type="project" value="TreeGrafter"/>
</dbReference>
<feature type="non-terminal residue" evidence="6">
    <location>
        <position position="1"/>
    </location>
</feature>
<accession>A0AAD8EJ81</accession>
<evidence type="ECO:0000256" key="2">
    <source>
        <dbReference type="ARBA" id="ARBA00010701"/>
    </source>
</evidence>
<keyword evidence="3" id="KW-0964">Secreted</keyword>
<evidence type="ECO:0000313" key="7">
    <source>
        <dbReference type="Proteomes" id="UP001233999"/>
    </source>
</evidence>
<keyword evidence="7" id="KW-1185">Reference proteome</keyword>
<dbReference type="EMBL" id="JASPKZ010003826">
    <property type="protein sequence ID" value="KAJ9592615.1"/>
    <property type="molecule type" value="Genomic_DNA"/>
</dbReference>
<gene>
    <name evidence="6" type="ORF">L9F63_015716</name>
</gene>
<comment type="caution">
    <text evidence="6">The sequence shown here is derived from an EMBL/GenBank/DDBJ whole genome shotgun (WGS) entry which is preliminary data.</text>
</comment>
<evidence type="ECO:0000256" key="4">
    <source>
        <dbReference type="RuleBase" id="RU004262"/>
    </source>
</evidence>
<dbReference type="CDD" id="cd00707">
    <property type="entry name" value="Pancreat_lipase_like"/>
    <property type="match status" value="1"/>
</dbReference>
<dbReference type="Proteomes" id="UP001233999">
    <property type="component" value="Unassembled WGS sequence"/>
</dbReference>
<comment type="similarity">
    <text evidence="2 4">Belongs to the AB hydrolase superfamily. Lipase family.</text>
</comment>